<dbReference type="EMBL" id="JAIXMP010000033">
    <property type="protein sequence ID" value="KAI9250219.1"/>
    <property type="molecule type" value="Genomic_DNA"/>
</dbReference>
<name>A0AAD5P9S0_9FUNG</name>
<reference evidence="1" key="1">
    <citation type="journal article" date="2022" name="IScience">
        <title>Evolution of zygomycete secretomes and the origins of terrestrial fungal ecologies.</title>
        <authorList>
            <person name="Chang Y."/>
            <person name="Wang Y."/>
            <person name="Mondo S."/>
            <person name="Ahrendt S."/>
            <person name="Andreopoulos W."/>
            <person name="Barry K."/>
            <person name="Beard J."/>
            <person name="Benny G.L."/>
            <person name="Blankenship S."/>
            <person name="Bonito G."/>
            <person name="Cuomo C."/>
            <person name="Desiro A."/>
            <person name="Gervers K.A."/>
            <person name="Hundley H."/>
            <person name="Kuo A."/>
            <person name="LaButti K."/>
            <person name="Lang B.F."/>
            <person name="Lipzen A."/>
            <person name="O'Donnell K."/>
            <person name="Pangilinan J."/>
            <person name="Reynolds N."/>
            <person name="Sandor L."/>
            <person name="Smith M.E."/>
            <person name="Tsang A."/>
            <person name="Grigoriev I.V."/>
            <person name="Stajich J.E."/>
            <person name="Spatafora J.W."/>
        </authorList>
    </citation>
    <scope>NUCLEOTIDE SEQUENCE</scope>
    <source>
        <strain evidence="1">RSA 2281</strain>
    </source>
</reference>
<sequence length="55" mass="6803">MILCWCLLYSFFTFFIVIHFSICDSHVKELKRKSWEFFFFWTIGITPQRKIYSTP</sequence>
<gene>
    <name evidence="1" type="ORF">BDA99DRAFT_523181</name>
</gene>
<dbReference type="AlphaFoldDB" id="A0AAD5P9S0"/>
<dbReference type="Proteomes" id="UP001209540">
    <property type="component" value="Unassembled WGS sequence"/>
</dbReference>
<evidence type="ECO:0000313" key="1">
    <source>
        <dbReference type="EMBL" id="KAI9250219.1"/>
    </source>
</evidence>
<evidence type="ECO:0000313" key="2">
    <source>
        <dbReference type="Proteomes" id="UP001209540"/>
    </source>
</evidence>
<protein>
    <submittedName>
        <fullName evidence="1">Uncharacterized protein</fullName>
    </submittedName>
</protein>
<keyword evidence="2" id="KW-1185">Reference proteome</keyword>
<accession>A0AAD5P9S0</accession>
<comment type="caution">
    <text evidence="1">The sequence shown here is derived from an EMBL/GenBank/DDBJ whole genome shotgun (WGS) entry which is preliminary data.</text>
</comment>
<reference evidence="1" key="2">
    <citation type="submission" date="2023-02" db="EMBL/GenBank/DDBJ databases">
        <authorList>
            <consortium name="DOE Joint Genome Institute"/>
            <person name="Mondo S.J."/>
            <person name="Chang Y."/>
            <person name="Wang Y."/>
            <person name="Ahrendt S."/>
            <person name="Andreopoulos W."/>
            <person name="Barry K."/>
            <person name="Beard J."/>
            <person name="Benny G.L."/>
            <person name="Blankenship S."/>
            <person name="Bonito G."/>
            <person name="Cuomo C."/>
            <person name="Desiro A."/>
            <person name="Gervers K.A."/>
            <person name="Hundley H."/>
            <person name="Kuo A."/>
            <person name="LaButti K."/>
            <person name="Lang B.F."/>
            <person name="Lipzen A."/>
            <person name="O'Donnell K."/>
            <person name="Pangilinan J."/>
            <person name="Reynolds N."/>
            <person name="Sandor L."/>
            <person name="Smith M.W."/>
            <person name="Tsang A."/>
            <person name="Grigoriev I.V."/>
            <person name="Stajich J.E."/>
            <person name="Spatafora J.W."/>
        </authorList>
    </citation>
    <scope>NUCLEOTIDE SEQUENCE</scope>
    <source>
        <strain evidence="1">RSA 2281</strain>
    </source>
</reference>
<organism evidence="1 2">
    <name type="scientific">Phascolomyces articulosus</name>
    <dbReference type="NCBI Taxonomy" id="60185"/>
    <lineage>
        <taxon>Eukaryota</taxon>
        <taxon>Fungi</taxon>
        <taxon>Fungi incertae sedis</taxon>
        <taxon>Mucoromycota</taxon>
        <taxon>Mucoromycotina</taxon>
        <taxon>Mucoromycetes</taxon>
        <taxon>Mucorales</taxon>
        <taxon>Lichtheimiaceae</taxon>
        <taxon>Phascolomyces</taxon>
    </lineage>
</organism>
<proteinExistence type="predicted"/>